<protein>
    <submittedName>
        <fullName evidence="1">Uncharacterized protein</fullName>
    </submittedName>
</protein>
<proteinExistence type="predicted"/>
<evidence type="ECO:0000313" key="1">
    <source>
        <dbReference type="EMBL" id="DAD82919.1"/>
    </source>
</evidence>
<name>A0A8S5MLH9_9CAUD</name>
<accession>A0A8S5MLH9</accession>
<sequence length="59" mass="6926">MREEYKKLNKLKLNNRPHRTISTEEALSQVTPMQFIEDVYNGTAKVQIDKKGINYVSTR</sequence>
<dbReference type="EMBL" id="BK014925">
    <property type="protein sequence ID" value="DAD82919.1"/>
    <property type="molecule type" value="Genomic_DNA"/>
</dbReference>
<reference evidence="1" key="1">
    <citation type="journal article" date="2021" name="Proc. Natl. Acad. Sci. U.S.A.">
        <title>A Catalog of Tens of Thousands of Viruses from Human Metagenomes Reveals Hidden Associations with Chronic Diseases.</title>
        <authorList>
            <person name="Tisza M.J."/>
            <person name="Buck C.B."/>
        </authorList>
    </citation>
    <scope>NUCLEOTIDE SEQUENCE</scope>
    <source>
        <strain evidence="1">CtXZx16</strain>
    </source>
</reference>
<organism evidence="1">
    <name type="scientific">Siphoviridae sp. ctXZx16</name>
    <dbReference type="NCBI Taxonomy" id="2826371"/>
    <lineage>
        <taxon>Viruses</taxon>
        <taxon>Duplodnaviria</taxon>
        <taxon>Heunggongvirae</taxon>
        <taxon>Uroviricota</taxon>
        <taxon>Caudoviricetes</taxon>
    </lineage>
</organism>